<keyword evidence="3 6" id="KW-0378">Hydrolase</keyword>
<dbReference type="Proteomes" id="UP000637720">
    <property type="component" value="Unassembled WGS sequence"/>
</dbReference>
<evidence type="ECO:0000256" key="3">
    <source>
        <dbReference type="ARBA" id="ARBA00022801"/>
    </source>
</evidence>
<dbReference type="CDD" id="cd06262">
    <property type="entry name" value="metallo-hydrolase-like_MBL-fold"/>
    <property type="match status" value="1"/>
</dbReference>
<sequence>MEILTFVLGPLQTNCYVLVNERERRAIVVDAGMYPDELIAAVKPYTVEAILLTHAHFDHMGGLEEVREATGAPVYIHPAEQTWLSDPLKNGSGLWPMFGEMTARPAERELEDGETLHLAGMTLTVLHTPGHSPGSCSFLVDGHLFGGDTLFAQSIGRTDLPGGDYATLMASLQDKILALPDETVVWPGHGPRTTVGAEKDTNPFVTGILR</sequence>
<keyword evidence="4" id="KW-0862">Zinc</keyword>
<evidence type="ECO:0000259" key="5">
    <source>
        <dbReference type="SMART" id="SM00849"/>
    </source>
</evidence>
<evidence type="ECO:0000256" key="1">
    <source>
        <dbReference type="ARBA" id="ARBA00001947"/>
    </source>
</evidence>
<dbReference type="InterPro" id="IPR001279">
    <property type="entry name" value="Metallo-B-lactamas"/>
</dbReference>
<dbReference type="RefSeq" id="WP_188816592.1">
    <property type="nucleotide sequence ID" value="NZ_BMOF01000002.1"/>
</dbReference>
<dbReference type="PANTHER" id="PTHR46233:SF3">
    <property type="entry name" value="HYDROXYACYLGLUTATHIONE HYDROLASE GLOC"/>
    <property type="match status" value="1"/>
</dbReference>
<dbReference type="InterPro" id="IPR051453">
    <property type="entry name" value="MBL_Glyoxalase_II"/>
</dbReference>
<comment type="caution">
    <text evidence="6">The sequence shown here is derived from an EMBL/GenBank/DDBJ whole genome shotgun (WGS) entry which is preliminary data.</text>
</comment>
<accession>A0A8J3B889</accession>
<organism evidence="6 7">
    <name type="scientific">Calditerricola satsumensis</name>
    <dbReference type="NCBI Taxonomy" id="373054"/>
    <lineage>
        <taxon>Bacteria</taxon>
        <taxon>Bacillati</taxon>
        <taxon>Bacillota</taxon>
        <taxon>Bacilli</taxon>
        <taxon>Bacillales</taxon>
        <taxon>Bacillaceae</taxon>
        <taxon>Calditerricola</taxon>
    </lineage>
</organism>
<dbReference type="Pfam" id="PF00753">
    <property type="entry name" value="Lactamase_B"/>
    <property type="match status" value="1"/>
</dbReference>
<protein>
    <submittedName>
        <fullName evidence="6">Hydroxyacylglutathione hydrolase</fullName>
    </submittedName>
</protein>
<comment type="cofactor">
    <cofactor evidence="1">
        <name>Zn(2+)</name>
        <dbReference type="ChEBI" id="CHEBI:29105"/>
    </cofactor>
</comment>
<gene>
    <name evidence="6" type="ORF">GCM10007043_02700</name>
</gene>
<dbReference type="PANTHER" id="PTHR46233">
    <property type="entry name" value="HYDROXYACYLGLUTATHIONE HYDROLASE GLOC"/>
    <property type="match status" value="1"/>
</dbReference>
<dbReference type="GO" id="GO:0016787">
    <property type="term" value="F:hydrolase activity"/>
    <property type="evidence" value="ECO:0007669"/>
    <property type="project" value="UniProtKB-KW"/>
</dbReference>
<keyword evidence="2" id="KW-0479">Metal-binding</keyword>
<evidence type="ECO:0000256" key="2">
    <source>
        <dbReference type="ARBA" id="ARBA00022723"/>
    </source>
</evidence>
<proteinExistence type="predicted"/>
<dbReference type="Gene3D" id="3.60.15.10">
    <property type="entry name" value="Ribonuclease Z/Hydroxyacylglutathione hydrolase-like"/>
    <property type="match status" value="1"/>
</dbReference>
<keyword evidence="7" id="KW-1185">Reference proteome</keyword>
<dbReference type="SUPFAM" id="SSF56281">
    <property type="entry name" value="Metallo-hydrolase/oxidoreductase"/>
    <property type="match status" value="1"/>
</dbReference>
<dbReference type="SMART" id="SM00849">
    <property type="entry name" value="Lactamase_B"/>
    <property type="match status" value="1"/>
</dbReference>
<reference evidence="6" key="1">
    <citation type="journal article" date="2014" name="Int. J. Syst. Evol. Microbiol.">
        <title>Complete genome sequence of Corynebacterium casei LMG S-19264T (=DSM 44701T), isolated from a smear-ripened cheese.</title>
        <authorList>
            <consortium name="US DOE Joint Genome Institute (JGI-PGF)"/>
            <person name="Walter F."/>
            <person name="Albersmeier A."/>
            <person name="Kalinowski J."/>
            <person name="Ruckert C."/>
        </authorList>
    </citation>
    <scope>NUCLEOTIDE SEQUENCE</scope>
    <source>
        <strain evidence="6">JCM 14719</strain>
    </source>
</reference>
<evidence type="ECO:0000313" key="7">
    <source>
        <dbReference type="Proteomes" id="UP000637720"/>
    </source>
</evidence>
<feature type="domain" description="Metallo-beta-lactamase" evidence="5">
    <location>
        <begin position="12"/>
        <end position="189"/>
    </location>
</feature>
<evidence type="ECO:0000313" key="6">
    <source>
        <dbReference type="EMBL" id="GGJ92495.1"/>
    </source>
</evidence>
<evidence type="ECO:0000256" key="4">
    <source>
        <dbReference type="ARBA" id="ARBA00022833"/>
    </source>
</evidence>
<dbReference type="InterPro" id="IPR036866">
    <property type="entry name" value="RibonucZ/Hydroxyglut_hydro"/>
</dbReference>
<name>A0A8J3B889_9BACI</name>
<dbReference type="AlphaFoldDB" id="A0A8J3B889"/>
<reference evidence="6" key="2">
    <citation type="submission" date="2020-09" db="EMBL/GenBank/DDBJ databases">
        <authorList>
            <person name="Sun Q."/>
            <person name="Ohkuma M."/>
        </authorList>
    </citation>
    <scope>NUCLEOTIDE SEQUENCE</scope>
    <source>
        <strain evidence="6">JCM 14719</strain>
    </source>
</reference>
<dbReference type="GO" id="GO:0046872">
    <property type="term" value="F:metal ion binding"/>
    <property type="evidence" value="ECO:0007669"/>
    <property type="project" value="UniProtKB-KW"/>
</dbReference>
<dbReference type="EMBL" id="BMOF01000002">
    <property type="protein sequence ID" value="GGJ92495.1"/>
    <property type="molecule type" value="Genomic_DNA"/>
</dbReference>